<name>A0ABT1CYD1_9PROT</name>
<evidence type="ECO:0000313" key="2">
    <source>
        <dbReference type="EMBL" id="MCO6414669.1"/>
    </source>
</evidence>
<accession>A0ABT1CYD1</accession>
<evidence type="ECO:0000256" key="1">
    <source>
        <dbReference type="SAM" id="MobiDB-lite"/>
    </source>
</evidence>
<dbReference type="RefSeq" id="WP_252951258.1">
    <property type="nucleotide sequence ID" value="NZ_JAFIRR010000005.1"/>
</dbReference>
<dbReference type="Proteomes" id="UP001523392">
    <property type="component" value="Unassembled WGS sequence"/>
</dbReference>
<dbReference type="EMBL" id="JAFIRR010000005">
    <property type="protein sequence ID" value="MCO6414669.1"/>
    <property type="molecule type" value="Genomic_DNA"/>
</dbReference>
<feature type="region of interest" description="Disordered" evidence="1">
    <location>
        <begin position="1"/>
        <end position="30"/>
    </location>
</feature>
<keyword evidence="3" id="KW-1185">Reference proteome</keyword>
<comment type="caution">
    <text evidence="2">The sequence shown here is derived from an EMBL/GenBank/DDBJ whole genome shotgun (WGS) entry which is preliminary data.</text>
</comment>
<evidence type="ECO:0000313" key="3">
    <source>
        <dbReference type="Proteomes" id="UP001523392"/>
    </source>
</evidence>
<evidence type="ECO:0008006" key="4">
    <source>
        <dbReference type="Google" id="ProtNLM"/>
    </source>
</evidence>
<reference evidence="2 3" key="1">
    <citation type="submission" date="2021-12" db="EMBL/GenBank/DDBJ databases">
        <title>Siccirubricoccus leaddurans sp. nov., a high concentration Zn2+ tolerance bacterium.</title>
        <authorList>
            <person name="Cao Y."/>
        </authorList>
    </citation>
    <scope>NUCLEOTIDE SEQUENCE [LARGE SCALE GENOMIC DNA]</scope>
    <source>
        <strain evidence="2 3">KC 17139</strain>
    </source>
</reference>
<organism evidence="2 3">
    <name type="scientific">Siccirubricoccus soli</name>
    <dbReference type="NCBI Taxonomy" id="2899147"/>
    <lineage>
        <taxon>Bacteria</taxon>
        <taxon>Pseudomonadati</taxon>
        <taxon>Pseudomonadota</taxon>
        <taxon>Alphaproteobacteria</taxon>
        <taxon>Acetobacterales</taxon>
        <taxon>Roseomonadaceae</taxon>
        <taxon>Siccirubricoccus</taxon>
    </lineage>
</organism>
<feature type="compositionally biased region" description="Low complexity" evidence="1">
    <location>
        <begin position="14"/>
        <end position="26"/>
    </location>
</feature>
<sequence>MTAAAEPAAGTVIRSGRGAATASARGEVQQQENTVVQSKMKAEAADPAAAAQLEEDVAYLAKRHRVSPAIVREIIRRIGTSERAAVEREIRKGMARR</sequence>
<proteinExistence type="predicted"/>
<gene>
    <name evidence="2" type="ORF">JYK14_00545</name>
</gene>
<protein>
    <recommendedName>
        <fullName evidence="4">DUF3606 domain-containing protein</fullName>
    </recommendedName>
</protein>